<feature type="transmembrane region" description="Helical" evidence="9">
    <location>
        <begin position="158"/>
        <end position="178"/>
    </location>
</feature>
<evidence type="ECO:0000313" key="13">
    <source>
        <dbReference type="Proteomes" id="UP000266376"/>
    </source>
</evidence>
<accession>A0A395XP94</accession>
<comment type="caution">
    <text evidence="11">The sequence shown here is derived from an EMBL/GenBank/DDBJ whole genome shotgun (WGS) entry which is preliminary data.</text>
</comment>
<keyword evidence="12" id="KW-1185">Reference proteome</keyword>
<reference evidence="12 13" key="1">
    <citation type="submission" date="2018-08" db="EMBL/GenBank/DDBJ databases">
        <title>A genome reference for cultivated species of the human gut microbiota.</title>
        <authorList>
            <person name="Zou Y."/>
            <person name="Xue W."/>
            <person name="Luo G."/>
        </authorList>
    </citation>
    <scope>NUCLEOTIDE SEQUENCE [LARGE SCALE GENOMIC DNA]</scope>
    <source>
        <strain evidence="11 13">AF12-11</strain>
        <strain evidence="10 12">OM02-12</strain>
    </source>
</reference>
<proteinExistence type="inferred from homology"/>
<evidence type="ECO:0000256" key="3">
    <source>
        <dbReference type="ARBA" id="ARBA00022448"/>
    </source>
</evidence>
<dbReference type="GO" id="GO:0005886">
    <property type="term" value="C:plasma membrane"/>
    <property type="evidence" value="ECO:0007669"/>
    <property type="project" value="UniProtKB-SubCell"/>
</dbReference>
<keyword evidence="6 9" id="KW-1133">Transmembrane helix</keyword>
<evidence type="ECO:0000256" key="9">
    <source>
        <dbReference type="SAM" id="Phobius"/>
    </source>
</evidence>
<sequence>MRGNNRSWFAKGMRDAIPIALGYLAVSFTLGIAAKNAGFTPFQAFLVSFTNNASAGEFAGFTLIAAGGGYLEVAILILITNARYLLMSCALSQKLPPDTPMIQRLLLSYDVTDELFGISVAVPGKLNPYYSFGAYTVALPGWAFGTLFGTLMGSILPANIVSALSVGLYGMFLAIIIPPARKNKILAGVVLISMGASFAFTKLPVIHTLSTGTRTILLTILIAGGAAILFPVNEEEEDAKSTESSVLNNNSKEASHES</sequence>
<keyword evidence="5 9" id="KW-0812">Transmembrane</keyword>
<keyword evidence="3" id="KW-0813">Transport</keyword>
<comment type="similarity">
    <text evidence="2">Belongs to the AzlC family.</text>
</comment>
<keyword evidence="7 9" id="KW-0472">Membrane</keyword>
<keyword evidence="4" id="KW-1003">Cell membrane</keyword>
<dbReference type="RefSeq" id="WP_117613294.1">
    <property type="nucleotide sequence ID" value="NZ_QSVQ01000006.1"/>
</dbReference>
<dbReference type="Pfam" id="PF03591">
    <property type="entry name" value="AzlC"/>
    <property type="match status" value="1"/>
</dbReference>
<evidence type="ECO:0000313" key="11">
    <source>
        <dbReference type="EMBL" id="RGW55223.1"/>
    </source>
</evidence>
<dbReference type="PANTHER" id="PTHR34979">
    <property type="entry name" value="INNER MEMBRANE PROTEIN YGAZ"/>
    <property type="match status" value="1"/>
</dbReference>
<comment type="subcellular location">
    <subcellularLocation>
        <location evidence="1">Cell membrane</location>
        <topology evidence="1">Multi-pass membrane protein</topology>
    </subcellularLocation>
</comment>
<feature type="transmembrane region" description="Helical" evidence="9">
    <location>
        <begin position="132"/>
        <end position="152"/>
    </location>
</feature>
<dbReference type="GO" id="GO:1903785">
    <property type="term" value="P:L-valine transmembrane transport"/>
    <property type="evidence" value="ECO:0007669"/>
    <property type="project" value="TreeGrafter"/>
</dbReference>
<feature type="transmembrane region" description="Helical" evidence="9">
    <location>
        <begin position="58"/>
        <end position="79"/>
    </location>
</feature>
<evidence type="ECO:0000313" key="10">
    <source>
        <dbReference type="EMBL" id="RGO51534.1"/>
    </source>
</evidence>
<evidence type="ECO:0000256" key="1">
    <source>
        <dbReference type="ARBA" id="ARBA00004651"/>
    </source>
</evidence>
<dbReference type="EMBL" id="QSVQ01000006">
    <property type="protein sequence ID" value="RGO51534.1"/>
    <property type="molecule type" value="Genomic_DNA"/>
</dbReference>
<evidence type="ECO:0000256" key="7">
    <source>
        <dbReference type="ARBA" id="ARBA00023136"/>
    </source>
</evidence>
<evidence type="ECO:0000256" key="6">
    <source>
        <dbReference type="ARBA" id="ARBA00022989"/>
    </source>
</evidence>
<protein>
    <submittedName>
        <fullName evidence="11">Branched-chain amino acid ABC transporter permease</fullName>
    </submittedName>
</protein>
<evidence type="ECO:0000256" key="4">
    <source>
        <dbReference type="ARBA" id="ARBA00022475"/>
    </source>
</evidence>
<name>A0A395XP94_9FIRM</name>
<dbReference type="PANTHER" id="PTHR34979:SF1">
    <property type="entry name" value="INNER MEMBRANE PROTEIN YGAZ"/>
    <property type="match status" value="1"/>
</dbReference>
<dbReference type="Proteomes" id="UP000266376">
    <property type="component" value="Unassembled WGS sequence"/>
</dbReference>
<organism evidence="11 13">
    <name type="scientific">Dorea formicigenerans</name>
    <dbReference type="NCBI Taxonomy" id="39486"/>
    <lineage>
        <taxon>Bacteria</taxon>
        <taxon>Bacillati</taxon>
        <taxon>Bacillota</taxon>
        <taxon>Clostridia</taxon>
        <taxon>Lachnospirales</taxon>
        <taxon>Lachnospiraceae</taxon>
        <taxon>Dorea</taxon>
    </lineage>
</organism>
<dbReference type="Proteomes" id="UP000261055">
    <property type="component" value="Unassembled WGS sequence"/>
</dbReference>
<evidence type="ECO:0000256" key="2">
    <source>
        <dbReference type="ARBA" id="ARBA00010735"/>
    </source>
</evidence>
<evidence type="ECO:0000256" key="5">
    <source>
        <dbReference type="ARBA" id="ARBA00022692"/>
    </source>
</evidence>
<evidence type="ECO:0000256" key="8">
    <source>
        <dbReference type="SAM" id="MobiDB-lite"/>
    </source>
</evidence>
<feature type="transmembrane region" description="Helical" evidence="9">
    <location>
        <begin position="185"/>
        <end position="203"/>
    </location>
</feature>
<feature type="transmembrane region" description="Helical" evidence="9">
    <location>
        <begin position="215"/>
        <end position="232"/>
    </location>
</feature>
<feature type="compositionally biased region" description="Polar residues" evidence="8">
    <location>
        <begin position="242"/>
        <end position="252"/>
    </location>
</feature>
<dbReference type="AlphaFoldDB" id="A0A395XP94"/>
<dbReference type="EMBL" id="QSAJ01000004">
    <property type="protein sequence ID" value="RGW55223.1"/>
    <property type="molecule type" value="Genomic_DNA"/>
</dbReference>
<evidence type="ECO:0000313" key="12">
    <source>
        <dbReference type="Proteomes" id="UP000261055"/>
    </source>
</evidence>
<gene>
    <name evidence="11" type="ORF">DWV67_02445</name>
    <name evidence="10" type="ORF">DXB12_06430</name>
</gene>
<feature type="region of interest" description="Disordered" evidence="8">
    <location>
        <begin position="238"/>
        <end position="258"/>
    </location>
</feature>
<dbReference type="InterPro" id="IPR011606">
    <property type="entry name" value="Brnchd-chn_aa_trnsp_permease"/>
</dbReference>